<dbReference type="Pfam" id="PF13976">
    <property type="entry name" value="gag_pre-integrs"/>
    <property type="match status" value="1"/>
</dbReference>
<dbReference type="InterPro" id="IPR025724">
    <property type="entry name" value="GAG-pre-integrase_dom"/>
</dbReference>
<reference evidence="7 8" key="1">
    <citation type="submission" date="2019-08" db="EMBL/GenBank/DDBJ databases">
        <title>Draft genome sequences of two oriental melons (Cucumis melo L. var makuwa).</title>
        <authorList>
            <person name="Kwon S.-Y."/>
        </authorList>
    </citation>
    <scope>NUCLEOTIDE SEQUENCE [LARGE SCALE GENOMIC DNA]</scope>
    <source>
        <strain evidence="8">cv. Chang Bougi</strain>
        <strain evidence="7">cv. SW 3</strain>
        <tissue evidence="6">Leaf</tissue>
    </source>
</reference>
<dbReference type="PANTHER" id="PTHR42648">
    <property type="entry name" value="TRANSPOSASE, PUTATIVE-RELATED"/>
    <property type="match status" value="1"/>
</dbReference>
<gene>
    <name evidence="6" type="ORF">E5676_scaffold607G00420</name>
    <name evidence="5" type="ORF">E6C27_scaffold121G001230</name>
</gene>
<accession>A0A5D3D4K7</accession>
<dbReference type="InterPro" id="IPR012337">
    <property type="entry name" value="RNaseH-like_sf"/>
</dbReference>
<feature type="domain" description="Integrase catalytic" evidence="4">
    <location>
        <begin position="235"/>
        <end position="302"/>
    </location>
</feature>
<protein>
    <submittedName>
        <fullName evidence="6">Gag/pol protein</fullName>
    </submittedName>
</protein>
<dbReference type="EMBL" id="SSTE01018442">
    <property type="protein sequence ID" value="KAA0039205.1"/>
    <property type="molecule type" value="Genomic_DNA"/>
</dbReference>
<feature type="region of interest" description="Disordered" evidence="3">
    <location>
        <begin position="394"/>
        <end position="424"/>
    </location>
</feature>
<dbReference type="InterPro" id="IPR039537">
    <property type="entry name" value="Retrotran_Ty1/copia-like"/>
</dbReference>
<dbReference type="Pfam" id="PF07727">
    <property type="entry name" value="RVT_2"/>
    <property type="match status" value="1"/>
</dbReference>
<dbReference type="AlphaFoldDB" id="A0A5D3D4K7"/>
<keyword evidence="2" id="KW-0378">Hydrolase</keyword>
<evidence type="ECO:0000259" key="4">
    <source>
        <dbReference type="PROSITE" id="PS50994"/>
    </source>
</evidence>
<dbReference type="PROSITE" id="PS50994">
    <property type="entry name" value="INTEGRASE"/>
    <property type="match status" value="1"/>
</dbReference>
<dbReference type="GO" id="GO:0015074">
    <property type="term" value="P:DNA integration"/>
    <property type="evidence" value="ECO:0007669"/>
    <property type="project" value="InterPro"/>
</dbReference>
<dbReference type="InterPro" id="IPR036397">
    <property type="entry name" value="RNaseH_sf"/>
</dbReference>
<evidence type="ECO:0000313" key="8">
    <source>
        <dbReference type="Proteomes" id="UP000321947"/>
    </source>
</evidence>
<dbReference type="Gene3D" id="3.30.420.10">
    <property type="entry name" value="Ribonuclease H-like superfamily/Ribonuclease H"/>
    <property type="match status" value="1"/>
</dbReference>
<proteinExistence type="predicted"/>
<dbReference type="InterPro" id="IPR057670">
    <property type="entry name" value="SH3_retrovirus"/>
</dbReference>
<keyword evidence="1" id="KW-0479">Metal-binding</keyword>
<feature type="compositionally biased region" description="Low complexity" evidence="3">
    <location>
        <begin position="407"/>
        <end position="418"/>
    </location>
</feature>
<dbReference type="InterPro" id="IPR013103">
    <property type="entry name" value="RVT_2"/>
</dbReference>
<sequence>MDECPPFPTKYASQSVSDAYDRWTKANDKARLHILASMSDILSKKHEIMVTARQIMDSLREIFGQPSIQIKHEANVAYSWMFAPSSSGSKKIQKRKEGKGKGPTIVAEDKGKAKVAIKGKWATNHVCSSLQETSSCKQLEESEMTLKVGTGDVISARAVEDAKLGHINLDRIGRLVKNGLLNELEDDSLPPCESCLEGKMTKRPSTGKCYRAKESLELIHSDLCGPMNVKARGGFEYFISFIDDYSSKKIKILRSDRGGEYMDLRFQDYMIKHGIQFQLSAPSPPQQNGVSERRNRTLLDMLWRGRKPSLSHFRIWGCPAHVLVKNPKKLESRSRLCQFFGYPKETRGGLFFNPQENRVFVSTNATFLEEDHMRDHKPRSKLVLNEAIDESTRVVDEVGPSSRVDETTTSSQSHPSQSLRMSRRSGRIVSQPNCYLGLTKYQVKAMDLEMESMYFNSVWELVDLPEGVKPTGCKWIYKRKRDSVGKSIRILLSIATFYDYEIWQMDVKTASLNGNLEEIIFMSQSEGFITQGQEQKVCKLNRSIYGLKQASRFWNIRTKKDLLPFRHRVHLSKEKCPKTPQEVEDMRRISYASTVGSLIHAMLCTRPDICYAVGIVSRYQSNPVLDHWTAVKVILKKSTSRSVFTLNGRAVVWRSIKQGCIADSTMEAEYVAACEAAKEAV</sequence>
<dbReference type="CDD" id="cd09272">
    <property type="entry name" value="RNase_HI_RT_Ty1"/>
    <property type="match status" value="1"/>
</dbReference>
<evidence type="ECO:0000256" key="3">
    <source>
        <dbReference type="SAM" id="MobiDB-lite"/>
    </source>
</evidence>
<dbReference type="Proteomes" id="UP000321393">
    <property type="component" value="Unassembled WGS sequence"/>
</dbReference>
<name>A0A5D3D4K7_CUCMM</name>
<evidence type="ECO:0000313" key="7">
    <source>
        <dbReference type="Proteomes" id="UP000321393"/>
    </source>
</evidence>
<dbReference type="GO" id="GO:0016787">
    <property type="term" value="F:hydrolase activity"/>
    <property type="evidence" value="ECO:0007669"/>
    <property type="project" value="UniProtKB-KW"/>
</dbReference>
<evidence type="ECO:0000256" key="1">
    <source>
        <dbReference type="ARBA" id="ARBA00022723"/>
    </source>
</evidence>
<comment type="caution">
    <text evidence="6">The sequence shown here is derived from an EMBL/GenBank/DDBJ whole genome shotgun (WGS) entry which is preliminary data.</text>
</comment>
<dbReference type="OrthoDB" id="1739418at2759"/>
<dbReference type="EMBL" id="SSTD01007883">
    <property type="protein sequence ID" value="TYK18472.1"/>
    <property type="molecule type" value="Genomic_DNA"/>
</dbReference>
<organism evidence="6 8">
    <name type="scientific">Cucumis melo var. makuwa</name>
    <name type="common">Oriental melon</name>
    <dbReference type="NCBI Taxonomy" id="1194695"/>
    <lineage>
        <taxon>Eukaryota</taxon>
        <taxon>Viridiplantae</taxon>
        <taxon>Streptophyta</taxon>
        <taxon>Embryophyta</taxon>
        <taxon>Tracheophyta</taxon>
        <taxon>Spermatophyta</taxon>
        <taxon>Magnoliopsida</taxon>
        <taxon>eudicotyledons</taxon>
        <taxon>Gunneridae</taxon>
        <taxon>Pentapetalae</taxon>
        <taxon>rosids</taxon>
        <taxon>fabids</taxon>
        <taxon>Cucurbitales</taxon>
        <taxon>Cucurbitaceae</taxon>
        <taxon>Benincaseae</taxon>
        <taxon>Cucumis</taxon>
    </lineage>
</organism>
<dbReference type="SUPFAM" id="SSF53098">
    <property type="entry name" value="Ribonuclease H-like"/>
    <property type="match status" value="1"/>
</dbReference>
<dbReference type="Pfam" id="PF25597">
    <property type="entry name" value="SH3_retrovirus"/>
    <property type="match status" value="1"/>
</dbReference>
<evidence type="ECO:0000313" key="5">
    <source>
        <dbReference type="EMBL" id="KAA0039205.1"/>
    </source>
</evidence>
<dbReference type="Proteomes" id="UP000321947">
    <property type="component" value="Unassembled WGS sequence"/>
</dbReference>
<dbReference type="GO" id="GO:0046872">
    <property type="term" value="F:metal ion binding"/>
    <property type="evidence" value="ECO:0007669"/>
    <property type="project" value="UniProtKB-KW"/>
</dbReference>
<dbReference type="PANTHER" id="PTHR42648:SF27">
    <property type="entry name" value="RNA-DIRECTED DNA POLYMERASE"/>
    <property type="match status" value="1"/>
</dbReference>
<evidence type="ECO:0000313" key="6">
    <source>
        <dbReference type="EMBL" id="TYK18472.1"/>
    </source>
</evidence>
<dbReference type="GO" id="GO:0003676">
    <property type="term" value="F:nucleic acid binding"/>
    <property type="evidence" value="ECO:0007669"/>
    <property type="project" value="InterPro"/>
</dbReference>
<dbReference type="InterPro" id="IPR001584">
    <property type="entry name" value="Integrase_cat-core"/>
</dbReference>
<evidence type="ECO:0000256" key="2">
    <source>
        <dbReference type="ARBA" id="ARBA00022801"/>
    </source>
</evidence>